<protein>
    <submittedName>
        <fullName evidence="3">Uncharacterized protein</fullName>
    </submittedName>
</protein>
<feature type="transmembrane region" description="Helical" evidence="2">
    <location>
        <begin position="95"/>
        <end position="115"/>
    </location>
</feature>
<evidence type="ECO:0000313" key="3">
    <source>
        <dbReference type="EMBL" id="KAG5635214.1"/>
    </source>
</evidence>
<accession>A0A9P7FNF4</accession>
<keyword evidence="2" id="KW-1133">Transmembrane helix</keyword>
<feature type="transmembrane region" description="Helical" evidence="2">
    <location>
        <begin position="180"/>
        <end position="202"/>
    </location>
</feature>
<proteinExistence type="predicted"/>
<feature type="compositionally biased region" description="Polar residues" evidence="1">
    <location>
        <begin position="25"/>
        <end position="35"/>
    </location>
</feature>
<name>A0A9P7FNF4_9AGAR</name>
<feature type="transmembrane region" description="Helical" evidence="2">
    <location>
        <begin position="127"/>
        <end position="146"/>
    </location>
</feature>
<keyword evidence="2" id="KW-0472">Membrane</keyword>
<dbReference type="AlphaFoldDB" id="A0A9P7FNF4"/>
<organism evidence="3 4">
    <name type="scientific">Sphagnurus paluster</name>
    <dbReference type="NCBI Taxonomy" id="117069"/>
    <lineage>
        <taxon>Eukaryota</taxon>
        <taxon>Fungi</taxon>
        <taxon>Dikarya</taxon>
        <taxon>Basidiomycota</taxon>
        <taxon>Agaricomycotina</taxon>
        <taxon>Agaricomycetes</taxon>
        <taxon>Agaricomycetidae</taxon>
        <taxon>Agaricales</taxon>
        <taxon>Tricholomatineae</taxon>
        <taxon>Lyophyllaceae</taxon>
        <taxon>Sphagnurus</taxon>
    </lineage>
</organism>
<comment type="caution">
    <text evidence="3">The sequence shown here is derived from an EMBL/GenBank/DDBJ whole genome shotgun (WGS) entry which is preliminary data.</text>
</comment>
<feature type="region of interest" description="Disordered" evidence="1">
    <location>
        <begin position="1"/>
        <end position="79"/>
    </location>
</feature>
<dbReference type="OrthoDB" id="2553651at2759"/>
<dbReference type="EMBL" id="JABCKI010006147">
    <property type="protein sequence ID" value="KAG5635214.1"/>
    <property type="molecule type" value="Genomic_DNA"/>
</dbReference>
<sequence>MSYASVAASNAPPLSEQPQPDPALLNTTPTTSNIVNDDAKVKLLPSRYKNRDQHHVDESNLQDKKDSPKRHPKRAQEKRVGSWEVAKHYILRPGVAGGLVGLAHVGIIFCVGRAFYNQPRLYQNRFVVSSTLAAALAAASIEGYVIERYSQTPRGHDEQRHVKEDGALIYLYDQILRPGVLGGILGAVNSAVIVGIGYLGYVNWDKAKWDKRIVSTISLGLLTLWGGEEYVASRK</sequence>
<keyword evidence="2" id="KW-0812">Transmembrane</keyword>
<reference evidence="3" key="1">
    <citation type="submission" date="2021-02" db="EMBL/GenBank/DDBJ databases">
        <authorList>
            <person name="Nieuwenhuis M."/>
            <person name="Van De Peppel L.J.J."/>
        </authorList>
    </citation>
    <scope>NUCLEOTIDE SEQUENCE</scope>
    <source>
        <strain evidence="3">D49</strain>
    </source>
</reference>
<evidence type="ECO:0000256" key="1">
    <source>
        <dbReference type="SAM" id="MobiDB-lite"/>
    </source>
</evidence>
<feature type="compositionally biased region" description="Basic and acidic residues" evidence="1">
    <location>
        <begin position="49"/>
        <end position="66"/>
    </location>
</feature>
<evidence type="ECO:0000256" key="2">
    <source>
        <dbReference type="SAM" id="Phobius"/>
    </source>
</evidence>
<dbReference type="Proteomes" id="UP000717328">
    <property type="component" value="Unassembled WGS sequence"/>
</dbReference>
<evidence type="ECO:0000313" key="4">
    <source>
        <dbReference type="Proteomes" id="UP000717328"/>
    </source>
</evidence>
<gene>
    <name evidence="3" type="ORF">H0H81_012018</name>
</gene>
<reference evidence="3" key="2">
    <citation type="submission" date="2021-10" db="EMBL/GenBank/DDBJ databases">
        <title>Phylogenomics reveals ancestral predisposition of the termite-cultivated fungus Termitomyces towards a domesticated lifestyle.</title>
        <authorList>
            <person name="Auxier B."/>
            <person name="Grum-Grzhimaylo A."/>
            <person name="Cardenas M.E."/>
            <person name="Lodge J.D."/>
            <person name="Laessoe T."/>
            <person name="Pedersen O."/>
            <person name="Smith M.E."/>
            <person name="Kuyper T.W."/>
            <person name="Franco-Molano E.A."/>
            <person name="Baroni T.J."/>
            <person name="Aanen D.K."/>
        </authorList>
    </citation>
    <scope>NUCLEOTIDE SEQUENCE</scope>
    <source>
        <strain evidence="3">D49</strain>
    </source>
</reference>
<keyword evidence="4" id="KW-1185">Reference proteome</keyword>